<evidence type="ECO:0000256" key="6">
    <source>
        <dbReference type="ARBA" id="ARBA00023136"/>
    </source>
</evidence>
<evidence type="ECO:0000256" key="7">
    <source>
        <dbReference type="RuleBase" id="RU363032"/>
    </source>
</evidence>
<keyword evidence="3" id="KW-1003">Cell membrane</keyword>
<dbReference type="Pfam" id="PF00528">
    <property type="entry name" value="BPD_transp_1"/>
    <property type="match status" value="1"/>
</dbReference>
<keyword evidence="4 7" id="KW-0812">Transmembrane</keyword>
<comment type="similarity">
    <text evidence="7">Belongs to the binding-protein-dependent transport system permease family.</text>
</comment>
<dbReference type="InterPro" id="IPR035906">
    <property type="entry name" value="MetI-like_sf"/>
</dbReference>
<keyword evidence="5 7" id="KW-1133">Transmembrane helix</keyword>
<dbReference type="PROSITE" id="PS50928">
    <property type="entry name" value="ABC_TM1"/>
    <property type="match status" value="1"/>
</dbReference>
<feature type="transmembrane region" description="Helical" evidence="7">
    <location>
        <begin position="135"/>
        <end position="156"/>
    </location>
</feature>
<dbReference type="PANTHER" id="PTHR30193:SF1">
    <property type="entry name" value="ABC TRANSPORTER PERMEASE PROTEIN YESP-RELATED"/>
    <property type="match status" value="1"/>
</dbReference>
<feature type="transmembrane region" description="Helical" evidence="7">
    <location>
        <begin position="294"/>
        <end position="315"/>
    </location>
</feature>
<evidence type="ECO:0000256" key="1">
    <source>
        <dbReference type="ARBA" id="ARBA00004651"/>
    </source>
</evidence>
<dbReference type="InterPro" id="IPR000515">
    <property type="entry name" value="MetI-like"/>
</dbReference>
<dbReference type="InterPro" id="IPR051393">
    <property type="entry name" value="ABC_transporter_permease"/>
</dbReference>
<dbReference type="AlphaFoldDB" id="A0A935IQ99"/>
<evidence type="ECO:0000256" key="5">
    <source>
        <dbReference type="ARBA" id="ARBA00022989"/>
    </source>
</evidence>
<dbReference type="GO" id="GO:0005886">
    <property type="term" value="C:plasma membrane"/>
    <property type="evidence" value="ECO:0007669"/>
    <property type="project" value="UniProtKB-SubCell"/>
</dbReference>
<organism evidence="9 10">
    <name type="scientific">Candidatus Phosphoribacter hodrii</name>
    <dbReference type="NCBI Taxonomy" id="2953743"/>
    <lineage>
        <taxon>Bacteria</taxon>
        <taxon>Bacillati</taxon>
        <taxon>Actinomycetota</taxon>
        <taxon>Actinomycetes</taxon>
        <taxon>Micrococcales</taxon>
        <taxon>Dermatophilaceae</taxon>
        <taxon>Candidatus Phosphoribacter</taxon>
    </lineage>
</organism>
<gene>
    <name evidence="9" type="ORF">IPI13_13555</name>
</gene>
<keyword evidence="2 7" id="KW-0813">Transport</keyword>
<feature type="transmembrane region" description="Helical" evidence="7">
    <location>
        <begin position="182"/>
        <end position="206"/>
    </location>
</feature>
<accession>A0A935IQ99</accession>
<reference evidence="9 10" key="1">
    <citation type="submission" date="2020-10" db="EMBL/GenBank/DDBJ databases">
        <title>Connecting structure to function with the recovery of over 1000 high-quality activated sludge metagenome-assembled genomes encoding full-length rRNA genes using long-read sequencing.</title>
        <authorList>
            <person name="Singleton C.M."/>
            <person name="Petriglieri F."/>
            <person name="Kristensen J.M."/>
            <person name="Kirkegaard R.H."/>
            <person name="Michaelsen T.Y."/>
            <person name="Andersen M.H."/>
            <person name="Karst S.M."/>
            <person name="Dueholm M.S."/>
            <person name="Nielsen P.H."/>
            <person name="Albertsen M."/>
        </authorList>
    </citation>
    <scope>NUCLEOTIDE SEQUENCE [LARGE SCALE GENOMIC DNA]</scope>
    <source>
        <strain evidence="9">Ega_18-Q3-R5-49_MAXAC.001</strain>
    </source>
</reference>
<dbReference type="GO" id="GO:0055085">
    <property type="term" value="P:transmembrane transport"/>
    <property type="evidence" value="ECO:0007669"/>
    <property type="project" value="InterPro"/>
</dbReference>
<evidence type="ECO:0000259" key="8">
    <source>
        <dbReference type="PROSITE" id="PS50928"/>
    </source>
</evidence>
<proteinExistence type="inferred from homology"/>
<sequence>MSRFRRLVTAAGHLPRGRGRPPQAAKAPRRWQRRQGRTFYVFVAPWVIGFVILTLAPIIYAFGVSLTNYDGSSSFWRFIGFRNYVEFFTKDSAGWASLLRTLGYAAIVVPLSVVGGLALALLVNQRIRARGALRALFFLPSVVPVVATAITFRLIFNRDAGLFSGFMGLFGVHDVTWLSDPWAFYALIVMTLWGLGGGMIISLAALQDVPSELEEAARLDGASRWRYIRSILVPLISPVLYFQVVTGIIAALQMLVQPLLLAETNRIASSAQVPTSSTLFMVKVYNEFFISNRFGYGSAMLWIFFLVILILTLLLQRLSRRFVFYQVGGD</sequence>
<feature type="transmembrane region" description="Helical" evidence="7">
    <location>
        <begin position="227"/>
        <end position="252"/>
    </location>
</feature>
<keyword evidence="6 7" id="KW-0472">Membrane</keyword>
<feature type="transmembrane region" description="Helical" evidence="7">
    <location>
        <begin position="102"/>
        <end position="123"/>
    </location>
</feature>
<dbReference type="Proteomes" id="UP000726105">
    <property type="component" value="Unassembled WGS sequence"/>
</dbReference>
<dbReference type="SUPFAM" id="SSF161098">
    <property type="entry name" value="MetI-like"/>
    <property type="match status" value="1"/>
</dbReference>
<dbReference type="EMBL" id="JADJIB010000004">
    <property type="protein sequence ID" value="MBK7274144.1"/>
    <property type="molecule type" value="Genomic_DNA"/>
</dbReference>
<evidence type="ECO:0000256" key="2">
    <source>
        <dbReference type="ARBA" id="ARBA00022448"/>
    </source>
</evidence>
<feature type="domain" description="ABC transmembrane type-1" evidence="8">
    <location>
        <begin position="98"/>
        <end position="315"/>
    </location>
</feature>
<evidence type="ECO:0000256" key="4">
    <source>
        <dbReference type="ARBA" id="ARBA00022692"/>
    </source>
</evidence>
<feature type="transmembrane region" description="Helical" evidence="7">
    <location>
        <begin position="39"/>
        <end position="62"/>
    </location>
</feature>
<evidence type="ECO:0000313" key="9">
    <source>
        <dbReference type="EMBL" id="MBK7274144.1"/>
    </source>
</evidence>
<dbReference type="Gene3D" id="1.10.3720.10">
    <property type="entry name" value="MetI-like"/>
    <property type="match status" value="1"/>
</dbReference>
<dbReference type="CDD" id="cd06261">
    <property type="entry name" value="TM_PBP2"/>
    <property type="match status" value="1"/>
</dbReference>
<evidence type="ECO:0000313" key="10">
    <source>
        <dbReference type="Proteomes" id="UP000726105"/>
    </source>
</evidence>
<comment type="caution">
    <text evidence="9">The sequence shown here is derived from an EMBL/GenBank/DDBJ whole genome shotgun (WGS) entry which is preliminary data.</text>
</comment>
<comment type="subcellular location">
    <subcellularLocation>
        <location evidence="1 7">Cell membrane</location>
        <topology evidence="1 7">Multi-pass membrane protein</topology>
    </subcellularLocation>
</comment>
<evidence type="ECO:0000256" key="3">
    <source>
        <dbReference type="ARBA" id="ARBA00022475"/>
    </source>
</evidence>
<name>A0A935IQ99_9MICO</name>
<dbReference type="PANTHER" id="PTHR30193">
    <property type="entry name" value="ABC TRANSPORTER PERMEASE PROTEIN"/>
    <property type="match status" value="1"/>
</dbReference>
<protein>
    <submittedName>
        <fullName evidence="9">Sugar ABC transporter permease</fullName>
    </submittedName>
</protein>